<feature type="transmembrane region" description="Helical" evidence="1">
    <location>
        <begin position="353"/>
        <end position="371"/>
    </location>
</feature>
<dbReference type="EMBL" id="JRLY01000009">
    <property type="protein sequence ID" value="KGO92584.1"/>
    <property type="molecule type" value="Genomic_DNA"/>
</dbReference>
<evidence type="ECO:0000256" key="1">
    <source>
        <dbReference type="SAM" id="Phobius"/>
    </source>
</evidence>
<dbReference type="eggNOG" id="ENOG5032V76">
    <property type="taxonomic scope" value="Bacteria"/>
</dbReference>
<evidence type="ECO:0008006" key="4">
    <source>
        <dbReference type="Google" id="ProtNLM"/>
    </source>
</evidence>
<feature type="transmembrane region" description="Helical" evidence="1">
    <location>
        <begin position="35"/>
        <end position="51"/>
    </location>
</feature>
<keyword evidence="1" id="KW-1133">Transmembrane helix</keyword>
<organism evidence="2 3">
    <name type="scientific">Flavobacterium subsaxonicum WB 4.1-42 = DSM 21790</name>
    <dbReference type="NCBI Taxonomy" id="1121898"/>
    <lineage>
        <taxon>Bacteria</taxon>
        <taxon>Pseudomonadati</taxon>
        <taxon>Bacteroidota</taxon>
        <taxon>Flavobacteriia</taxon>
        <taxon>Flavobacteriales</taxon>
        <taxon>Flavobacteriaceae</taxon>
        <taxon>Flavobacterium</taxon>
    </lineage>
</organism>
<keyword evidence="3" id="KW-1185">Reference proteome</keyword>
<evidence type="ECO:0000313" key="3">
    <source>
        <dbReference type="Proteomes" id="UP000030111"/>
    </source>
</evidence>
<dbReference type="AlphaFoldDB" id="A0A0A2MJX7"/>
<evidence type="ECO:0000313" key="2">
    <source>
        <dbReference type="EMBL" id="KGO92584.1"/>
    </source>
</evidence>
<proteinExistence type="predicted"/>
<gene>
    <name evidence="2" type="ORF">Q766_12480</name>
</gene>
<feature type="transmembrane region" description="Helical" evidence="1">
    <location>
        <begin position="12"/>
        <end position="29"/>
    </location>
</feature>
<comment type="caution">
    <text evidence="2">The sequence shown here is derived from an EMBL/GenBank/DDBJ whole genome shotgun (WGS) entry which is preliminary data.</text>
</comment>
<feature type="transmembrane region" description="Helical" evidence="1">
    <location>
        <begin position="128"/>
        <end position="157"/>
    </location>
</feature>
<keyword evidence="1" id="KW-0472">Membrane</keyword>
<dbReference type="RefSeq" id="WP_026991381.1">
    <property type="nucleotide sequence ID" value="NZ_AUGP01000029.1"/>
</dbReference>
<feature type="transmembrane region" description="Helical" evidence="1">
    <location>
        <begin position="320"/>
        <end position="341"/>
    </location>
</feature>
<feature type="transmembrane region" description="Helical" evidence="1">
    <location>
        <begin position="63"/>
        <end position="83"/>
    </location>
</feature>
<feature type="transmembrane region" description="Helical" evidence="1">
    <location>
        <begin position="287"/>
        <end position="313"/>
    </location>
</feature>
<reference evidence="2 3" key="1">
    <citation type="submission" date="2013-09" db="EMBL/GenBank/DDBJ databases">
        <authorList>
            <person name="Zeng Z."/>
            <person name="Chen C."/>
        </authorList>
    </citation>
    <scope>NUCLEOTIDE SEQUENCE [LARGE SCALE GENOMIC DNA]</scope>
    <source>
        <strain evidence="2 3">WB 4.1-42</strain>
    </source>
</reference>
<name>A0A0A2MJX7_9FLAO</name>
<dbReference type="STRING" id="1121898.GCA_000422725_03410"/>
<feature type="transmembrane region" description="Helical" evidence="1">
    <location>
        <begin position="252"/>
        <end position="275"/>
    </location>
</feature>
<dbReference type="Proteomes" id="UP000030111">
    <property type="component" value="Unassembled WGS sequence"/>
</dbReference>
<dbReference type="OrthoDB" id="1327677at2"/>
<keyword evidence="1" id="KW-0812">Transmembrane</keyword>
<feature type="transmembrane region" description="Helical" evidence="1">
    <location>
        <begin position="169"/>
        <end position="192"/>
    </location>
</feature>
<feature type="transmembrane region" description="Helical" evidence="1">
    <location>
        <begin position="212"/>
        <end position="245"/>
    </location>
</feature>
<accession>A0A0A2MJX7</accession>
<protein>
    <recommendedName>
        <fullName evidence="4">Glycosyltransferase RgtA/B/C/D-like domain-containing protein</fullName>
    </recommendedName>
</protein>
<sequence>MKSFSTPLKRTLSLAIFLFINLLFAYKYISRVTEYALPIAMAIALAGFFMWKKKDSLTRFTSYLPYADIVILILFTLTCAFVFKKIPVESLNVDRWSVISSFWDNYFNNKYVYFAKSNMGNPPGPMPFYYIVALPFYLVGELGYFSLLGLFIFYIILKYSSIQKQNITIILLLLTTSTAFLWEVACRSNLFVNGTLVLASMIYFVKKQQLSSYWHYVISGILVGLCMSTRNVYAIPYLILFLYYLKIKQVSFINLVVMGCIAVAVIALTFVPFVIGYVEEFKVMNPFIVQGSFLLPFAYTLVFIGLSALCPLLCRDKNDVFFYSGLILFLVIAFYFMYHIVKSDFARAFHDSLADNSYFILCLPFLLYYLAKTSGEAK</sequence>